<evidence type="ECO:0000313" key="1">
    <source>
        <dbReference type="EMBL" id="TNN35109.1"/>
    </source>
</evidence>
<gene>
    <name evidence="1" type="ORF">EYF80_054728</name>
</gene>
<proteinExistence type="predicted"/>
<protein>
    <submittedName>
        <fullName evidence="1">Uncharacterized protein</fullName>
    </submittedName>
</protein>
<sequence>MLGYANTVAAESTAKLMVAQTASQDVHMLNPPYLQHGGFEEEQVIGISLVHNEEGCREELAGRCRESDAPSLKRRMQWNKSNLIVISWLNCSGAPACRTLKAAQQSPVQLQCSVDSDPHPSHEGTGPL</sequence>
<accession>A0A4Z2F1U7</accession>
<dbReference type="EMBL" id="SRLO01001829">
    <property type="protein sequence ID" value="TNN35109.1"/>
    <property type="molecule type" value="Genomic_DNA"/>
</dbReference>
<dbReference type="Proteomes" id="UP000314294">
    <property type="component" value="Unassembled WGS sequence"/>
</dbReference>
<reference evidence="1 2" key="1">
    <citation type="submission" date="2019-03" db="EMBL/GenBank/DDBJ databases">
        <title>First draft genome of Liparis tanakae, snailfish: a comprehensive survey of snailfish specific genes.</title>
        <authorList>
            <person name="Kim W."/>
            <person name="Song I."/>
            <person name="Jeong J.-H."/>
            <person name="Kim D."/>
            <person name="Kim S."/>
            <person name="Ryu S."/>
            <person name="Song J.Y."/>
            <person name="Lee S.K."/>
        </authorList>
    </citation>
    <scope>NUCLEOTIDE SEQUENCE [LARGE SCALE GENOMIC DNA]</scope>
    <source>
        <tissue evidence="1">Muscle</tissue>
    </source>
</reference>
<name>A0A4Z2F1U7_9TELE</name>
<dbReference type="AlphaFoldDB" id="A0A4Z2F1U7"/>
<comment type="caution">
    <text evidence="1">The sequence shown here is derived from an EMBL/GenBank/DDBJ whole genome shotgun (WGS) entry which is preliminary data.</text>
</comment>
<keyword evidence="2" id="KW-1185">Reference proteome</keyword>
<evidence type="ECO:0000313" key="2">
    <source>
        <dbReference type="Proteomes" id="UP000314294"/>
    </source>
</evidence>
<organism evidence="1 2">
    <name type="scientific">Liparis tanakae</name>
    <name type="common">Tanaka's snailfish</name>
    <dbReference type="NCBI Taxonomy" id="230148"/>
    <lineage>
        <taxon>Eukaryota</taxon>
        <taxon>Metazoa</taxon>
        <taxon>Chordata</taxon>
        <taxon>Craniata</taxon>
        <taxon>Vertebrata</taxon>
        <taxon>Euteleostomi</taxon>
        <taxon>Actinopterygii</taxon>
        <taxon>Neopterygii</taxon>
        <taxon>Teleostei</taxon>
        <taxon>Neoteleostei</taxon>
        <taxon>Acanthomorphata</taxon>
        <taxon>Eupercaria</taxon>
        <taxon>Perciformes</taxon>
        <taxon>Cottioidei</taxon>
        <taxon>Cottales</taxon>
        <taxon>Liparidae</taxon>
        <taxon>Liparis</taxon>
    </lineage>
</organism>